<dbReference type="InterPro" id="IPR011344">
    <property type="entry name" value="ssDNA-bd"/>
</dbReference>
<comment type="function">
    <text evidence="2">Plays an important role in DNA replication, recombination and repair. Binds to ssDNA and to an array of partner proteins to recruit them to their sites of action during DNA metabolism.</text>
</comment>
<evidence type="ECO:0000256" key="2">
    <source>
        <dbReference type="HAMAP-Rule" id="MF_00984"/>
    </source>
</evidence>
<feature type="region of interest" description="Disordered" evidence="4">
    <location>
        <begin position="108"/>
        <end position="206"/>
    </location>
</feature>
<keyword evidence="2" id="KW-0234">DNA repair</keyword>
<organism evidence="5 6">
    <name type="scientific">Luteibacter anthropi</name>
    <dbReference type="NCBI Taxonomy" id="564369"/>
    <lineage>
        <taxon>Bacteria</taxon>
        <taxon>Pseudomonadati</taxon>
        <taxon>Pseudomonadota</taxon>
        <taxon>Gammaproteobacteria</taxon>
        <taxon>Lysobacterales</taxon>
        <taxon>Rhodanobacteraceae</taxon>
        <taxon>Luteibacter</taxon>
    </lineage>
</organism>
<keyword evidence="6" id="KW-1185">Reference proteome</keyword>
<evidence type="ECO:0000313" key="5">
    <source>
        <dbReference type="EMBL" id="NII06349.1"/>
    </source>
</evidence>
<feature type="short sequence motif" description="Important for interaction with partner proteins" evidence="2">
    <location>
        <begin position="201"/>
        <end position="206"/>
    </location>
</feature>
<dbReference type="GO" id="GO:0006281">
    <property type="term" value="P:DNA repair"/>
    <property type="evidence" value="ECO:0007669"/>
    <property type="project" value="UniProtKB-UniRule"/>
</dbReference>
<dbReference type="NCBIfam" id="TIGR00621">
    <property type="entry name" value="ssb"/>
    <property type="match status" value="1"/>
</dbReference>
<name>A0A7X5ZI22_9GAMM</name>
<evidence type="ECO:0000256" key="3">
    <source>
        <dbReference type="RuleBase" id="RU000524"/>
    </source>
</evidence>
<comment type="caution">
    <text evidence="5">The sequence shown here is derived from an EMBL/GenBank/DDBJ whole genome shotgun (WGS) entry which is preliminary data.</text>
</comment>
<dbReference type="SUPFAM" id="SSF50249">
    <property type="entry name" value="Nucleic acid-binding proteins"/>
    <property type="match status" value="1"/>
</dbReference>
<dbReference type="Proteomes" id="UP000490980">
    <property type="component" value="Unassembled WGS sequence"/>
</dbReference>
<reference evidence="5 6" key="1">
    <citation type="submission" date="2020-03" db="EMBL/GenBank/DDBJ databases">
        <authorList>
            <person name="Lai Q."/>
        </authorList>
    </citation>
    <scope>NUCLEOTIDE SEQUENCE [LARGE SCALE GENOMIC DNA]</scope>
    <source>
        <strain evidence="5 6">CCUG 25036</strain>
    </source>
</reference>
<comment type="caution">
    <text evidence="2">Lacks conserved residue(s) required for the propagation of feature annotation.</text>
</comment>
<dbReference type="GO" id="GO:0009295">
    <property type="term" value="C:nucleoid"/>
    <property type="evidence" value="ECO:0007669"/>
    <property type="project" value="TreeGrafter"/>
</dbReference>
<dbReference type="Pfam" id="PF00436">
    <property type="entry name" value="SSB"/>
    <property type="match status" value="1"/>
</dbReference>
<dbReference type="PROSITE" id="PS50935">
    <property type="entry name" value="SSB"/>
    <property type="match status" value="1"/>
</dbReference>
<dbReference type="CDD" id="cd04496">
    <property type="entry name" value="SSB_OBF"/>
    <property type="match status" value="1"/>
</dbReference>
<keyword evidence="2" id="KW-0233">DNA recombination</keyword>
<dbReference type="GO" id="GO:0006310">
    <property type="term" value="P:DNA recombination"/>
    <property type="evidence" value="ECO:0007669"/>
    <property type="project" value="UniProtKB-UniRule"/>
</dbReference>
<keyword evidence="1 2" id="KW-0238">DNA-binding</keyword>
<dbReference type="GO" id="GO:0003697">
    <property type="term" value="F:single-stranded DNA binding"/>
    <property type="evidence" value="ECO:0007669"/>
    <property type="project" value="UniProtKB-UniRule"/>
</dbReference>
<dbReference type="PANTHER" id="PTHR10302:SF27">
    <property type="entry name" value="SINGLE-STRANDED DNA-BINDING PROTEIN"/>
    <property type="match status" value="1"/>
</dbReference>
<keyword evidence="2" id="KW-0227">DNA damage</keyword>
<proteinExistence type="inferred from homology"/>
<protein>
    <recommendedName>
        <fullName evidence="2 3">Single-stranded DNA-binding protein</fullName>
        <shortName evidence="2">SSB</shortName>
    </recommendedName>
</protein>
<gene>
    <name evidence="5" type="primary">ssb</name>
    <name evidence="5" type="ORF">HBF25_08130</name>
</gene>
<dbReference type="InterPro" id="IPR000424">
    <property type="entry name" value="Primosome_PriB/ssb"/>
</dbReference>
<comment type="subunit">
    <text evidence="2">Homotetramer.</text>
</comment>
<dbReference type="AlphaFoldDB" id="A0A7X5ZI22"/>
<dbReference type="GO" id="GO:0006260">
    <property type="term" value="P:DNA replication"/>
    <property type="evidence" value="ECO:0007669"/>
    <property type="project" value="UniProtKB-UniRule"/>
</dbReference>
<feature type="compositionally biased region" description="Gly residues" evidence="4">
    <location>
        <begin position="110"/>
        <end position="127"/>
    </location>
</feature>
<dbReference type="HAMAP" id="MF_00984">
    <property type="entry name" value="SSB"/>
    <property type="match status" value="1"/>
</dbReference>
<keyword evidence="2" id="KW-0235">DNA replication</keyword>
<evidence type="ECO:0000256" key="4">
    <source>
        <dbReference type="SAM" id="MobiDB-lite"/>
    </source>
</evidence>
<evidence type="ECO:0000256" key="1">
    <source>
        <dbReference type="ARBA" id="ARBA00023125"/>
    </source>
</evidence>
<dbReference type="RefSeq" id="WP_166947373.1">
    <property type="nucleotide sequence ID" value="NZ_JAARLZ010000004.1"/>
</dbReference>
<dbReference type="Gene3D" id="2.40.50.140">
    <property type="entry name" value="Nucleic acid-binding proteins"/>
    <property type="match status" value="1"/>
</dbReference>
<dbReference type="InterPro" id="IPR012340">
    <property type="entry name" value="NA-bd_OB-fold"/>
</dbReference>
<dbReference type="PANTHER" id="PTHR10302">
    <property type="entry name" value="SINGLE-STRANDED DNA-BINDING PROTEIN"/>
    <property type="match status" value="1"/>
</dbReference>
<evidence type="ECO:0000313" key="6">
    <source>
        <dbReference type="Proteomes" id="UP000490980"/>
    </source>
</evidence>
<dbReference type="EMBL" id="JAARLZ010000004">
    <property type="protein sequence ID" value="NII06349.1"/>
    <property type="molecule type" value="Genomic_DNA"/>
</dbReference>
<sequence length="206" mass="21118">MARGINKVIIVGNLGADPEVRYTGSGTAITSLRIATSESWTDKQSGERQDRTEWHRVKLFGKLAEIAGEYLKKGRQVYIEGSLRTDKYTDKDGVERFSTDIVANEMQMLGGQGGGGEGGGGFGGGQGASRPQQSRGGQQGGGNFGGGAGGGGNNWSGGGNQRGGGGGGNFGGGQGGGDYGQQRGGNQPQRSAPPVNEGFDDDDIPF</sequence>
<feature type="compositionally biased region" description="Gly residues" evidence="4">
    <location>
        <begin position="137"/>
        <end position="183"/>
    </location>
</feature>
<accession>A0A7X5ZI22</accession>